<reference evidence="1 2" key="1">
    <citation type="submission" date="2021-04" db="EMBL/GenBank/DDBJ databases">
        <authorList>
            <person name="Pira H."/>
            <person name="Risdian C."/>
            <person name="Wink J."/>
        </authorList>
    </citation>
    <scope>NUCLEOTIDE SEQUENCE [LARGE SCALE GENOMIC DNA]</scope>
    <source>
        <strain evidence="1 2">WH53</strain>
    </source>
</reference>
<protein>
    <submittedName>
        <fullName evidence="1">Glutamate--cysteine ligase</fullName>
    </submittedName>
</protein>
<comment type="caution">
    <text evidence="1">The sequence shown here is derived from an EMBL/GenBank/DDBJ whole genome shotgun (WGS) entry which is preliminary data.</text>
</comment>
<evidence type="ECO:0000313" key="1">
    <source>
        <dbReference type="EMBL" id="MBU2712727.1"/>
    </source>
</evidence>
<sequence>MGLSISHDHFTANDYLLFTERLHANLSTFQKLLQKPGFGQGPGSVGAELEMYIVDDKCRPIHLNQRIANLINDPQLTLELNQFNLEYNLSPVLIEHQPFRQIAKEINCVIKRLNLCSQTLNARILPIGILPTLEKKDISAEAMTDIPRYHALSKALSSIGDMPFQINIDGSHPLQMMSPDITMEGANTSFQIHYRVLPEVFAKRFNAVQLVTPIALALGANSPTLFGHALWQETRIALFKHSVENRNHHKWHHPARVNFGTGWVREGAFELLAEAVYLYAPILPVTSHHNSQEQLSQGITPTLDELRLHQSSVWPWNRPVYDPTANGHLRIEMRSLPAGPTIDDMIANAAFLIGMAEGLNDTIEQLIIGLPFNYAKYNFYEAAKQGLDASLIWPDTQHHHLQEIPVVDLAKELLPIAEKGLYQIGIAEDEVGWLLSNVEKRLTQKINGASWQLKILNQLKQKYHTDEALKYLTEHYIQNFNTYASIVEWPKQLCQ</sequence>
<dbReference type="Proteomes" id="UP000690515">
    <property type="component" value="Unassembled WGS sequence"/>
</dbReference>
<dbReference type="EMBL" id="JAGSOY010000046">
    <property type="protein sequence ID" value="MBU2712727.1"/>
    <property type="molecule type" value="Genomic_DNA"/>
</dbReference>
<name>A0ABS5ZF79_9GAMM</name>
<evidence type="ECO:0000313" key="2">
    <source>
        <dbReference type="Proteomes" id="UP000690515"/>
    </source>
</evidence>
<organism evidence="1 2">
    <name type="scientific">Zooshikella harenae</name>
    <dbReference type="NCBI Taxonomy" id="2827238"/>
    <lineage>
        <taxon>Bacteria</taxon>
        <taxon>Pseudomonadati</taxon>
        <taxon>Pseudomonadota</taxon>
        <taxon>Gammaproteobacteria</taxon>
        <taxon>Oceanospirillales</taxon>
        <taxon>Zooshikellaceae</taxon>
        <taxon>Zooshikella</taxon>
    </lineage>
</organism>
<dbReference type="Gene3D" id="3.30.590.20">
    <property type="match status" value="1"/>
</dbReference>
<accession>A0ABS5ZF79</accession>
<dbReference type="RefSeq" id="WP_215820953.1">
    <property type="nucleotide sequence ID" value="NZ_JAGSOY010000046.1"/>
</dbReference>
<dbReference type="PANTHER" id="PTHR36510:SF3">
    <property type="entry name" value="CONSERVED PROTEIN"/>
    <property type="match status" value="1"/>
</dbReference>
<dbReference type="InterPro" id="IPR014746">
    <property type="entry name" value="Gln_synth/guanido_kin_cat_dom"/>
</dbReference>
<gene>
    <name evidence="1" type="ORF">KCG35_16790</name>
</gene>
<dbReference type="SUPFAM" id="SSF55931">
    <property type="entry name" value="Glutamine synthetase/guanido kinase"/>
    <property type="match status" value="1"/>
</dbReference>
<proteinExistence type="predicted"/>
<dbReference type="InterPro" id="IPR050141">
    <property type="entry name" value="GCL_type2/YbdK_subfam"/>
</dbReference>
<keyword evidence="2" id="KW-1185">Reference proteome</keyword>
<keyword evidence="1" id="KW-0436">Ligase</keyword>
<dbReference type="PANTHER" id="PTHR36510">
    <property type="entry name" value="GLUTAMATE--CYSTEINE LIGASE 2-RELATED"/>
    <property type="match status" value="1"/>
</dbReference>
<dbReference type="InterPro" id="IPR006336">
    <property type="entry name" value="GCS2"/>
</dbReference>
<dbReference type="Pfam" id="PF04107">
    <property type="entry name" value="GCS2"/>
    <property type="match status" value="1"/>
</dbReference>
<dbReference type="GO" id="GO:0016874">
    <property type="term" value="F:ligase activity"/>
    <property type="evidence" value="ECO:0007669"/>
    <property type="project" value="UniProtKB-KW"/>
</dbReference>